<evidence type="ECO:0000313" key="3">
    <source>
        <dbReference type="Proteomes" id="UP000078284"/>
    </source>
</evidence>
<dbReference type="PANTHER" id="PTHR35469:SF5">
    <property type="entry name" value="TRANSMEMBRANE PROTEIN"/>
    <property type="match status" value="1"/>
</dbReference>
<dbReference type="ExpressionAtlas" id="A0A178WCR2">
    <property type="expression patterns" value="baseline and differential"/>
</dbReference>
<dbReference type="AlphaFoldDB" id="A0A178WCR2"/>
<proteinExistence type="predicted"/>
<name>A0A178WCR2_ARATH</name>
<protein>
    <submittedName>
        <fullName evidence="2">Uncharacterized protein</fullName>
    </submittedName>
</protein>
<reference evidence="3" key="1">
    <citation type="journal article" date="2016" name="Proc. Natl. Acad. Sci. U.S.A.">
        <title>Chromosome-level assembly of Arabidopsis thaliana Ler reveals the extent of translocation and inversion polymorphisms.</title>
        <authorList>
            <person name="Zapata L."/>
            <person name="Ding J."/>
            <person name="Willing E.M."/>
            <person name="Hartwig B."/>
            <person name="Bezdan D."/>
            <person name="Jiao W.B."/>
            <person name="Patel V."/>
            <person name="Velikkakam James G."/>
            <person name="Koornneef M."/>
            <person name="Ossowski S."/>
            <person name="Schneeberger K."/>
        </authorList>
    </citation>
    <scope>NUCLEOTIDE SEQUENCE [LARGE SCALE GENOMIC DNA]</scope>
    <source>
        <strain evidence="3">cv. Landsberg erecta</strain>
    </source>
</reference>
<evidence type="ECO:0000256" key="1">
    <source>
        <dbReference type="SAM" id="MobiDB-lite"/>
    </source>
</evidence>
<feature type="region of interest" description="Disordered" evidence="1">
    <location>
        <begin position="26"/>
        <end position="64"/>
    </location>
</feature>
<sequence length="93" mass="10797">MVMDREERRRRIMERGSDRLALITGQLHNLDPSSPSSSSSSSASHNRTYSESFMPQTKSDHHQILESPSLKYQFKDQFLSKIREKVVFIGKKK</sequence>
<feature type="compositionally biased region" description="Low complexity" evidence="1">
    <location>
        <begin position="32"/>
        <end position="44"/>
    </location>
</feature>
<accession>A0A178WCR2</accession>
<dbReference type="PANTHER" id="PTHR35469">
    <property type="entry name" value="TRANSMEMBRANE PROTEIN"/>
    <property type="match status" value="1"/>
</dbReference>
<comment type="caution">
    <text evidence="2">The sequence shown here is derived from an EMBL/GenBank/DDBJ whole genome shotgun (WGS) entry which is preliminary data.</text>
</comment>
<organism evidence="2 3">
    <name type="scientific">Arabidopsis thaliana</name>
    <name type="common">Mouse-ear cress</name>
    <dbReference type="NCBI Taxonomy" id="3702"/>
    <lineage>
        <taxon>Eukaryota</taxon>
        <taxon>Viridiplantae</taxon>
        <taxon>Streptophyta</taxon>
        <taxon>Embryophyta</taxon>
        <taxon>Tracheophyta</taxon>
        <taxon>Spermatophyta</taxon>
        <taxon>Magnoliopsida</taxon>
        <taxon>eudicotyledons</taxon>
        <taxon>Gunneridae</taxon>
        <taxon>Pentapetalae</taxon>
        <taxon>rosids</taxon>
        <taxon>malvids</taxon>
        <taxon>Brassicales</taxon>
        <taxon>Brassicaceae</taxon>
        <taxon>Camelineae</taxon>
        <taxon>Arabidopsis</taxon>
    </lineage>
</organism>
<dbReference type="EMBL" id="LUHQ01000001">
    <property type="protein sequence ID" value="OAP16230.1"/>
    <property type="molecule type" value="Genomic_DNA"/>
</dbReference>
<dbReference type="Proteomes" id="UP000078284">
    <property type="component" value="Chromosome 1"/>
</dbReference>
<gene>
    <name evidence="2" type="ordered locus">AXX17_At1g46640</name>
</gene>
<feature type="compositionally biased region" description="Polar residues" evidence="1">
    <location>
        <begin position="45"/>
        <end position="57"/>
    </location>
</feature>
<evidence type="ECO:0000313" key="2">
    <source>
        <dbReference type="EMBL" id="OAP16230.1"/>
    </source>
</evidence>